<evidence type="ECO:0000256" key="10">
    <source>
        <dbReference type="SAM" id="Phobius"/>
    </source>
</evidence>
<dbReference type="InterPro" id="IPR050480">
    <property type="entry name" value="CysZ-like"/>
</dbReference>
<evidence type="ECO:0000256" key="2">
    <source>
        <dbReference type="ARBA" id="ARBA00022448"/>
    </source>
</evidence>
<evidence type="ECO:0000256" key="9">
    <source>
        <dbReference type="ARBA" id="ARBA00023136"/>
    </source>
</evidence>
<evidence type="ECO:0000256" key="8">
    <source>
        <dbReference type="ARBA" id="ARBA00023032"/>
    </source>
</evidence>
<evidence type="ECO:0000256" key="5">
    <source>
        <dbReference type="ARBA" id="ARBA00022605"/>
    </source>
</evidence>
<dbReference type="GO" id="GO:0009675">
    <property type="term" value="F:high-affinity sulfate:proton symporter activity"/>
    <property type="evidence" value="ECO:0007669"/>
    <property type="project" value="TreeGrafter"/>
</dbReference>
<evidence type="ECO:0000256" key="6">
    <source>
        <dbReference type="ARBA" id="ARBA00022692"/>
    </source>
</evidence>
<feature type="transmembrane region" description="Helical" evidence="10">
    <location>
        <begin position="141"/>
        <end position="161"/>
    </location>
</feature>
<evidence type="ECO:0000256" key="1">
    <source>
        <dbReference type="ARBA" id="ARBA00004141"/>
    </source>
</evidence>
<keyword evidence="6 10" id="KW-0812">Transmembrane</keyword>
<dbReference type="AlphaFoldDB" id="A0AA94HPI6"/>
<keyword evidence="5" id="KW-0028">Amino-acid biosynthesis</keyword>
<name>A0AA94HPI6_9MICO</name>
<dbReference type="EMBL" id="FOZN01000004">
    <property type="protein sequence ID" value="SFS18052.1"/>
    <property type="molecule type" value="Genomic_DNA"/>
</dbReference>
<feature type="transmembrane region" description="Helical" evidence="10">
    <location>
        <begin position="75"/>
        <end position="98"/>
    </location>
</feature>
<accession>A0AA94HPI6</accession>
<proteinExistence type="predicted"/>
<organism evidence="11 12">
    <name type="scientific">Agrococcus baldri</name>
    <dbReference type="NCBI Taxonomy" id="153730"/>
    <lineage>
        <taxon>Bacteria</taxon>
        <taxon>Bacillati</taxon>
        <taxon>Actinomycetota</taxon>
        <taxon>Actinomycetes</taxon>
        <taxon>Micrococcales</taxon>
        <taxon>Microbacteriaceae</taxon>
        <taxon>Agrococcus</taxon>
    </lineage>
</organism>
<dbReference type="PANTHER" id="PTHR37468">
    <property type="entry name" value="SULFATE TRANSPORTER CYSZ"/>
    <property type="match status" value="1"/>
</dbReference>
<feature type="transmembrane region" description="Helical" evidence="10">
    <location>
        <begin position="33"/>
        <end position="54"/>
    </location>
</feature>
<dbReference type="Pfam" id="PF07264">
    <property type="entry name" value="EI24"/>
    <property type="match status" value="1"/>
</dbReference>
<reference evidence="11 12" key="1">
    <citation type="submission" date="2016-10" db="EMBL/GenBank/DDBJ databases">
        <authorList>
            <person name="Varghese N."/>
            <person name="Submissions S."/>
        </authorList>
    </citation>
    <scope>NUCLEOTIDE SEQUENCE [LARGE SCALE GENOMIC DNA]</scope>
    <source>
        <strain evidence="11 12">IAM 15147</strain>
    </source>
</reference>
<gene>
    <name evidence="11" type="ORF">SAMN04487783_2501</name>
</gene>
<keyword evidence="12" id="KW-1185">Reference proteome</keyword>
<evidence type="ECO:0000313" key="11">
    <source>
        <dbReference type="EMBL" id="SFS18052.1"/>
    </source>
</evidence>
<comment type="subcellular location">
    <subcellularLocation>
        <location evidence="1">Membrane</location>
        <topology evidence="1">Multi-pass membrane protein</topology>
    </subcellularLocation>
</comment>
<keyword evidence="2" id="KW-0813">Transport</keyword>
<keyword evidence="7 10" id="KW-1133">Transmembrane helix</keyword>
<evidence type="ECO:0000313" key="12">
    <source>
        <dbReference type="Proteomes" id="UP000198506"/>
    </source>
</evidence>
<keyword evidence="3" id="KW-1003">Cell membrane</keyword>
<comment type="caution">
    <text evidence="11">The sequence shown here is derived from an EMBL/GenBank/DDBJ whole genome shotgun (WGS) entry which is preliminary data.</text>
</comment>
<sequence length="261" mass="27004">MRHRISELLAGAGLFLRGFGTWAKNPALMALGAVPALIVGTLMLTLIIVLSFQVGGWADALTPFADGWAPLWSDALRLALALGILVGAIVLCVLTFAAVTLTVGEPFYERISRSVEQRLGGIAAPVELGFWVSLRRGLRDAVVLIGTAILTAIAVFVVGLIPLVGSVLGLVVGAVLGGTALARELTGIPGDARGMSLAERRALLGAHRWRTLGFGIVAYLLLLIPGVAVIATPAAIVGATLLMRDLRGEPTVAPLAQPGAS</sequence>
<dbReference type="GO" id="GO:0000103">
    <property type="term" value="P:sulfate assimilation"/>
    <property type="evidence" value="ECO:0007669"/>
    <property type="project" value="TreeGrafter"/>
</dbReference>
<dbReference type="PANTHER" id="PTHR37468:SF1">
    <property type="entry name" value="SULFATE TRANSPORTER CYSZ"/>
    <property type="match status" value="1"/>
</dbReference>
<evidence type="ECO:0000256" key="7">
    <source>
        <dbReference type="ARBA" id="ARBA00022989"/>
    </source>
</evidence>
<evidence type="ECO:0000256" key="3">
    <source>
        <dbReference type="ARBA" id="ARBA00022475"/>
    </source>
</evidence>
<feature type="transmembrane region" description="Helical" evidence="10">
    <location>
        <begin position="209"/>
        <end position="236"/>
    </location>
</feature>
<keyword evidence="4" id="KW-0997">Cell inner membrane</keyword>
<keyword evidence="9 10" id="KW-0472">Membrane</keyword>
<keyword evidence="8" id="KW-0764">Sulfate transport</keyword>
<dbReference type="RefSeq" id="WP_092919237.1">
    <property type="nucleotide sequence ID" value="NZ_FOZN01000004.1"/>
</dbReference>
<dbReference type="GO" id="GO:0019344">
    <property type="term" value="P:cysteine biosynthetic process"/>
    <property type="evidence" value="ECO:0007669"/>
    <property type="project" value="TreeGrafter"/>
</dbReference>
<protein>
    <submittedName>
        <fullName evidence="11">CysZ protein</fullName>
    </submittedName>
</protein>
<dbReference type="InterPro" id="IPR059112">
    <property type="entry name" value="CysZ/EI24"/>
</dbReference>
<dbReference type="GO" id="GO:0005886">
    <property type="term" value="C:plasma membrane"/>
    <property type="evidence" value="ECO:0007669"/>
    <property type="project" value="TreeGrafter"/>
</dbReference>
<dbReference type="Proteomes" id="UP000198506">
    <property type="component" value="Unassembled WGS sequence"/>
</dbReference>
<evidence type="ECO:0000256" key="4">
    <source>
        <dbReference type="ARBA" id="ARBA00022519"/>
    </source>
</evidence>